<dbReference type="Proteomes" id="UP000824088">
    <property type="component" value="Unassembled WGS sequence"/>
</dbReference>
<organism evidence="2 3">
    <name type="scientific">Candidatus Limadaptatus stercorigallinarum</name>
    <dbReference type="NCBI Taxonomy" id="2840845"/>
    <lineage>
        <taxon>Bacteria</taxon>
        <taxon>Bacillati</taxon>
        <taxon>Bacillota</taxon>
        <taxon>Clostridia</taxon>
        <taxon>Eubacteriales</taxon>
        <taxon>Candidatus Limadaptatus</taxon>
    </lineage>
</organism>
<protein>
    <submittedName>
        <fullName evidence="2">Uncharacterized protein</fullName>
    </submittedName>
</protein>
<keyword evidence="1" id="KW-0732">Signal</keyword>
<evidence type="ECO:0000256" key="1">
    <source>
        <dbReference type="SAM" id="SignalP"/>
    </source>
</evidence>
<evidence type="ECO:0000313" key="3">
    <source>
        <dbReference type="Proteomes" id="UP000824088"/>
    </source>
</evidence>
<accession>A0A9D1HT17</accession>
<feature type="non-terminal residue" evidence="2">
    <location>
        <position position="86"/>
    </location>
</feature>
<dbReference type="AlphaFoldDB" id="A0A9D1HT17"/>
<gene>
    <name evidence="2" type="ORF">IAD51_04520</name>
</gene>
<dbReference type="PROSITE" id="PS51257">
    <property type="entry name" value="PROKAR_LIPOPROTEIN"/>
    <property type="match status" value="1"/>
</dbReference>
<sequence>MSRTGRFFTAFLLTALVAAVFAGACAYNYAKESPAFSAVSEKAAEADGGQPRDAQTEDAVQSVPLACVMYHNILKSRKGTYIVSPS</sequence>
<comment type="caution">
    <text evidence="2">The sequence shown here is derived from an EMBL/GenBank/DDBJ whole genome shotgun (WGS) entry which is preliminary data.</text>
</comment>
<feature type="chain" id="PRO_5038359915" evidence="1">
    <location>
        <begin position="27"/>
        <end position="86"/>
    </location>
</feature>
<name>A0A9D1HT17_9FIRM</name>
<evidence type="ECO:0000313" key="2">
    <source>
        <dbReference type="EMBL" id="HIU21477.1"/>
    </source>
</evidence>
<reference evidence="2" key="1">
    <citation type="submission" date="2020-10" db="EMBL/GenBank/DDBJ databases">
        <authorList>
            <person name="Gilroy R."/>
        </authorList>
    </citation>
    <scope>NUCLEOTIDE SEQUENCE</scope>
    <source>
        <strain evidence="2">1063</strain>
    </source>
</reference>
<proteinExistence type="predicted"/>
<feature type="signal peptide" evidence="1">
    <location>
        <begin position="1"/>
        <end position="26"/>
    </location>
</feature>
<reference evidence="2" key="2">
    <citation type="journal article" date="2021" name="PeerJ">
        <title>Extensive microbial diversity within the chicken gut microbiome revealed by metagenomics and culture.</title>
        <authorList>
            <person name="Gilroy R."/>
            <person name="Ravi A."/>
            <person name="Getino M."/>
            <person name="Pursley I."/>
            <person name="Horton D.L."/>
            <person name="Alikhan N.F."/>
            <person name="Baker D."/>
            <person name="Gharbi K."/>
            <person name="Hall N."/>
            <person name="Watson M."/>
            <person name="Adriaenssens E.M."/>
            <person name="Foster-Nyarko E."/>
            <person name="Jarju S."/>
            <person name="Secka A."/>
            <person name="Antonio M."/>
            <person name="Oren A."/>
            <person name="Chaudhuri R.R."/>
            <person name="La Ragione R."/>
            <person name="Hildebrand F."/>
            <person name="Pallen M.J."/>
        </authorList>
    </citation>
    <scope>NUCLEOTIDE SEQUENCE</scope>
    <source>
        <strain evidence="2">1063</strain>
    </source>
</reference>
<dbReference type="EMBL" id="DVMN01000082">
    <property type="protein sequence ID" value="HIU21477.1"/>
    <property type="molecule type" value="Genomic_DNA"/>
</dbReference>